<dbReference type="EMBL" id="QKTX01000005">
    <property type="protein sequence ID" value="PZV83906.1"/>
    <property type="molecule type" value="Genomic_DNA"/>
</dbReference>
<dbReference type="InterPro" id="IPR001608">
    <property type="entry name" value="Ala_racemase_N"/>
</dbReference>
<accession>A0A326RZE9</accession>
<dbReference type="PIRSF" id="PIRSF004848">
    <property type="entry name" value="YBL036c_PLPDEIII"/>
    <property type="match status" value="1"/>
</dbReference>
<comment type="cofactor">
    <cofactor evidence="3">
        <name>pyridoxal 5'-phosphate</name>
        <dbReference type="ChEBI" id="CHEBI:597326"/>
    </cofactor>
</comment>
<organism evidence="6 7">
    <name type="scientific">Algoriphagus aquaeductus</name>
    <dbReference type="NCBI Taxonomy" id="475299"/>
    <lineage>
        <taxon>Bacteria</taxon>
        <taxon>Pseudomonadati</taxon>
        <taxon>Bacteroidota</taxon>
        <taxon>Cytophagia</taxon>
        <taxon>Cytophagales</taxon>
        <taxon>Cyclobacteriaceae</taxon>
        <taxon>Algoriphagus</taxon>
    </lineage>
</organism>
<dbReference type="PROSITE" id="PS01211">
    <property type="entry name" value="UPF0001"/>
    <property type="match status" value="1"/>
</dbReference>
<evidence type="ECO:0000256" key="1">
    <source>
        <dbReference type="ARBA" id="ARBA00022898"/>
    </source>
</evidence>
<dbReference type="InterPro" id="IPR029066">
    <property type="entry name" value="PLP-binding_barrel"/>
</dbReference>
<evidence type="ECO:0000256" key="3">
    <source>
        <dbReference type="PIRSR" id="PIRSR004848-1"/>
    </source>
</evidence>
<comment type="function">
    <text evidence="2">Pyridoxal 5'-phosphate (PLP)-binding protein, which is involved in PLP homeostasis.</text>
</comment>
<reference evidence="6 7" key="1">
    <citation type="submission" date="2018-06" db="EMBL/GenBank/DDBJ databases">
        <title>Genomic Encyclopedia of Archaeal and Bacterial Type Strains, Phase II (KMG-II): from individual species to whole genera.</title>
        <authorList>
            <person name="Goeker M."/>
        </authorList>
    </citation>
    <scope>NUCLEOTIDE SEQUENCE [LARGE SCALE GENOMIC DNA]</scope>
    <source>
        <strain evidence="6 7">T4</strain>
    </source>
</reference>
<dbReference type="HAMAP" id="MF_02087">
    <property type="entry name" value="PLP_homeostasis"/>
    <property type="match status" value="1"/>
</dbReference>
<keyword evidence="7" id="KW-1185">Reference proteome</keyword>
<dbReference type="Gene3D" id="3.20.20.10">
    <property type="entry name" value="Alanine racemase"/>
    <property type="match status" value="1"/>
</dbReference>
<dbReference type="Pfam" id="PF01168">
    <property type="entry name" value="Ala_racemase_N"/>
    <property type="match status" value="1"/>
</dbReference>
<name>A0A326RZE9_9BACT</name>
<dbReference type="InterPro" id="IPR011078">
    <property type="entry name" value="PyrdxlP_homeostasis"/>
</dbReference>
<feature type="domain" description="Alanine racemase N-terminal" evidence="5">
    <location>
        <begin position="3"/>
        <end position="221"/>
    </location>
</feature>
<keyword evidence="1 2" id="KW-0663">Pyridoxal phosphate</keyword>
<dbReference type="GO" id="GO:0030170">
    <property type="term" value="F:pyridoxal phosphate binding"/>
    <property type="evidence" value="ECO:0007669"/>
    <property type="project" value="UniProtKB-UniRule"/>
</dbReference>
<evidence type="ECO:0000256" key="2">
    <source>
        <dbReference type="HAMAP-Rule" id="MF_02087"/>
    </source>
</evidence>
<dbReference type="Proteomes" id="UP000248917">
    <property type="component" value="Unassembled WGS sequence"/>
</dbReference>
<evidence type="ECO:0000313" key="6">
    <source>
        <dbReference type="EMBL" id="PZV83906.1"/>
    </source>
</evidence>
<dbReference type="FunFam" id="3.20.20.10:FF:000018">
    <property type="entry name" value="Pyridoxal phosphate homeostasis protein"/>
    <property type="match status" value="1"/>
</dbReference>
<dbReference type="CDD" id="cd00635">
    <property type="entry name" value="PLPDE_III_YBL036c_like"/>
    <property type="match status" value="1"/>
</dbReference>
<feature type="modified residue" description="N6-(pyridoxal phosphate)lysine" evidence="2 3">
    <location>
        <position position="26"/>
    </location>
</feature>
<evidence type="ECO:0000256" key="4">
    <source>
        <dbReference type="RuleBase" id="RU004514"/>
    </source>
</evidence>
<evidence type="ECO:0000259" key="5">
    <source>
        <dbReference type="Pfam" id="PF01168"/>
    </source>
</evidence>
<evidence type="ECO:0000313" key="7">
    <source>
        <dbReference type="Proteomes" id="UP000248917"/>
    </source>
</evidence>
<dbReference type="SUPFAM" id="SSF51419">
    <property type="entry name" value="PLP-binding barrel"/>
    <property type="match status" value="1"/>
</dbReference>
<dbReference type="PANTHER" id="PTHR10146:SF14">
    <property type="entry name" value="PYRIDOXAL PHOSPHATE HOMEOSTASIS PROTEIN"/>
    <property type="match status" value="1"/>
</dbReference>
<proteinExistence type="inferred from homology"/>
<protein>
    <recommendedName>
        <fullName evidence="2">Pyridoxal phosphate homeostasis protein</fullName>
        <shortName evidence="2">PLP homeostasis protein</shortName>
    </recommendedName>
</protein>
<dbReference type="PANTHER" id="PTHR10146">
    <property type="entry name" value="PROLINE SYNTHETASE CO-TRANSCRIBED BACTERIAL HOMOLOG PROTEIN"/>
    <property type="match status" value="1"/>
</dbReference>
<dbReference type="AlphaFoldDB" id="A0A326RZE9"/>
<sequence>MDIKANLEHIKNSFVNPACQLIAVSKTKPIGDLKAAYQAGIRDFGENKVQEIQAKQPELPADTRWHMIGHLQSNKIKYIAPFVHLIHGVDSFKLLKEIDKQGKKIDRVIPVLLQIHIAEEESKFGFDEVELEEMLASEEFKTLSHVKIRGLMGMATFTENQEQIRKEFRELKHLFEKLKNRPLPGFVQMEELSMGMSGDYQIAQEEGSTMVRIGSAIFGARNYSQG</sequence>
<dbReference type="RefSeq" id="WP_111392515.1">
    <property type="nucleotide sequence ID" value="NZ_QKTX01000005.1"/>
</dbReference>
<comment type="similarity">
    <text evidence="2 4">Belongs to the pyridoxal phosphate-binding protein YggS/PROSC family.</text>
</comment>
<gene>
    <name evidence="6" type="ORF">CLV31_105132</name>
</gene>
<dbReference type="NCBIfam" id="TIGR00044">
    <property type="entry name" value="YggS family pyridoxal phosphate-dependent enzyme"/>
    <property type="match status" value="1"/>
</dbReference>
<comment type="caution">
    <text evidence="6">The sequence shown here is derived from an EMBL/GenBank/DDBJ whole genome shotgun (WGS) entry which is preliminary data.</text>
</comment>
<dbReference type="OrthoDB" id="9804072at2"/>